<keyword evidence="2 4" id="KW-0238">DNA-binding</keyword>
<dbReference type="PRINTS" id="PR00455">
    <property type="entry name" value="HTHTETR"/>
</dbReference>
<reference evidence="7 8" key="1">
    <citation type="journal article" date="2011" name="J. Bacteriol.">
        <title>Genome sequence of Salinisphaera shabanensis, a gammaproteobacterium from the harsh, variable environment of the brine-seawater interface of the Shaban Deep in the Red Sea.</title>
        <authorList>
            <person name="Antunes A."/>
            <person name="Alam I."/>
            <person name="Bajic V.B."/>
            <person name="Stingl U."/>
        </authorList>
    </citation>
    <scope>NUCLEOTIDE SEQUENCE [LARGE SCALE GENOMIC DNA]</scope>
    <source>
        <strain evidence="7 8">E1L3A</strain>
    </source>
</reference>
<dbReference type="Gene3D" id="1.10.357.10">
    <property type="entry name" value="Tetracycline Repressor, domain 2"/>
    <property type="match status" value="1"/>
</dbReference>
<dbReference type="AlphaFoldDB" id="U2G175"/>
<evidence type="ECO:0000313" key="7">
    <source>
        <dbReference type="EMBL" id="ERJ19998.1"/>
    </source>
</evidence>
<dbReference type="GO" id="GO:0003700">
    <property type="term" value="F:DNA-binding transcription factor activity"/>
    <property type="evidence" value="ECO:0007669"/>
    <property type="project" value="TreeGrafter"/>
</dbReference>
<dbReference type="Pfam" id="PF00440">
    <property type="entry name" value="TetR_N"/>
    <property type="match status" value="1"/>
</dbReference>
<comment type="caution">
    <text evidence="7">The sequence shown here is derived from an EMBL/GenBank/DDBJ whole genome shotgun (WGS) entry which is preliminary data.</text>
</comment>
<proteinExistence type="predicted"/>
<organism evidence="7 8">
    <name type="scientific">Salinisphaera shabanensis E1L3A</name>
    <dbReference type="NCBI Taxonomy" id="1033802"/>
    <lineage>
        <taxon>Bacteria</taxon>
        <taxon>Pseudomonadati</taxon>
        <taxon>Pseudomonadota</taxon>
        <taxon>Gammaproteobacteria</taxon>
        <taxon>Salinisphaerales</taxon>
        <taxon>Salinisphaeraceae</taxon>
        <taxon>Salinisphaera</taxon>
    </lineage>
</organism>
<dbReference type="InterPro" id="IPR009057">
    <property type="entry name" value="Homeodomain-like_sf"/>
</dbReference>
<evidence type="ECO:0000256" key="3">
    <source>
        <dbReference type="ARBA" id="ARBA00023163"/>
    </source>
</evidence>
<dbReference type="eggNOG" id="COG1309">
    <property type="taxonomic scope" value="Bacteria"/>
</dbReference>
<protein>
    <submittedName>
        <fullName evidence="7">Transcriptional regulatory protein</fullName>
    </submittedName>
</protein>
<keyword evidence="1" id="KW-0805">Transcription regulation</keyword>
<keyword evidence="8" id="KW-1185">Reference proteome</keyword>
<keyword evidence="3" id="KW-0804">Transcription</keyword>
<evidence type="ECO:0000256" key="4">
    <source>
        <dbReference type="PROSITE-ProRule" id="PRU00335"/>
    </source>
</evidence>
<accession>U2G175</accession>
<dbReference type="PANTHER" id="PTHR30055:SF234">
    <property type="entry name" value="HTH-TYPE TRANSCRIPTIONAL REGULATOR BETI"/>
    <property type="match status" value="1"/>
</dbReference>
<evidence type="ECO:0000259" key="6">
    <source>
        <dbReference type="PROSITE" id="PS50977"/>
    </source>
</evidence>
<dbReference type="SUPFAM" id="SSF46689">
    <property type="entry name" value="Homeodomain-like"/>
    <property type="match status" value="1"/>
</dbReference>
<dbReference type="PANTHER" id="PTHR30055">
    <property type="entry name" value="HTH-TYPE TRANSCRIPTIONAL REGULATOR RUTR"/>
    <property type="match status" value="1"/>
</dbReference>
<evidence type="ECO:0000256" key="2">
    <source>
        <dbReference type="ARBA" id="ARBA00023125"/>
    </source>
</evidence>
<dbReference type="Proteomes" id="UP000006242">
    <property type="component" value="Unassembled WGS sequence"/>
</dbReference>
<dbReference type="Pfam" id="PF21597">
    <property type="entry name" value="TetR_C_43"/>
    <property type="match status" value="1"/>
</dbReference>
<sequence length="198" mass="21404">MSNNEGKTKPRGRPQRADARRNRERLLSAARTVFATNGANASLQGIAREAGVGIGTLYRHFPSRENLYTAVYEHEVDHLVALAASRTQAPDPVAALRDWLQALVSLVATKTGMISALAISAETKSAVSQATSARLIDALGSLLDRCVTQKLLRDALSARDVLHAVVGMCLIQTEPDWQQRVAPMIDVLIDGLRRPAGD</sequence>
<dbReference type="InterPro" id="IPR001647">
    <property type="entry name" value="HTH_TetR"/>
</dbReference>
<dbReference type="EMBL" id="AFNV02000005">
    <property type="protein sequence ID" value="ERJ19998.1"/>
    <property type="molecule type" value="Genomic_DNA"/>
</dbReference>
<dbReference type="InterPro" id="IPR049445">
    <property type="entry name" value="TetR_SbtR-like_C"/>
</dbReference>
<feature type="DNA-binding region" description="H-T-H motif" evidence="4">
    <location>
        <begin position="42"/>
        <end position="61"/>
    </location>
</feature>
<feature type="domain" description="HTH tetR-type" evidence="6">
    <location>
        <begin position="20"/>
        <end position="79"/>
    </location>
</feature>
<dbReference type="InterPro" id="IPR050109">
    <property type="entry name" value="HTH-type_TetR-like_transc_reg"/>
</dbReference>
<evidence type="ECO:0000313" key="8">
    <source>
        <dbReference type="Proteomes" id="UP000006242"/>
    </source>
</evidence>
<dbReference type="GO" id="GO:0000976">
    <property type="term" value="F:transcription cis-regulatory region binding"/>
    <property type="evidence" value="ECO:0007669"/>
    <property type="project" value="TreeGrafter"/>
</dbReference>
<dbReference type="InterPro" id="IPR036271">
    <property type="entry name" value="Tet_transcr_reg_TetR-rel_C_sf"/>
</dbReference>
<reference evidence="7 8" key="2">
    <citation type="journal article" date="2013" name="PLoS ONE">
        <title>INDIGO - INtegrated Data Warehouse of MIcrobial GenOmes with Examples from the Red Sea Extremophiles.</title>
        <authorList>
            <person name="Alam I."/>
            <person name="Antunes A."/>
            <person name="Kamau A.A."/>
            <person name="Ba Alawi W."/>
            <person name="Kalkatawi M."/>
            <person name="Stingl U."/>
            <person name="Bajic V.B."/>
        </authorList>
    </citation>
    <scope>NUCLEOTIDE SEQUENCE [LARGE SCALE GENOMIC DNA]</scope>
    <source>
        <strain evidence="7 8">E1L3A</strain>
    </source>
</reference>
<gene>
    <name evidence="7" type="ORF">SSPSH_000862</name>
</gene>
<dbReference type="STRING" id="1033802.SSPSH_000862"/>
<dbReference type="SUPFAM" id="SSF48498">
    <property type="entry name" value="Tetracyclin repressor-like, C-terminal domain"/>
    <property type="match status" value="1"/>
</dbReference>
<name>U2G175_9GAMM</name>
<dbReference type="PROSITE" id="PS50977">
    <property type="entry name" value="HTH_TETR_2"/>
    <property type="match status" value="1"/>
</dbReference>
<evidence type="ECO:0000256" key="1">
    <source>
        <dbReference type="ARBA" id="ARBA00023015"/>
    </source>
</evidence>
<evidence type="ECO:0000256" key="5">
    <source>
        <dbReference type="SAM" id="MobiDB-lite"/>
    </source>
</evidence>
<feature type="region of interest" description="Disordered" evidence="5">
    <location>
        <begin position="1"/>
        <end position="21"/>
    </location>
</feature>
<dbReference type="OrthoDB" id="63332at2"/>
<dbReference type="RefSeq" id="WP_006913860.1">
    <property type="nucleotide sequence ID" value="NZ_AFNV02000005.1"/>
</dbReference>